<dbReference type="EMBL" id="JARYMX010000005">
    <property type="protein sequence ID" value="KAJ9548757.1"/>
    <property type="molecule type" value="Genomic_DNA"/>
</dbReference>
<evidence type="ECO:0000313" key="10">
    <source>
        <dbReference type="Proteomes" id="UP001172457"/>
    </source>
</evidence>
<feature type="transmembrane region" description="Helical" evidence="6">
    <location>
        <begin position="376"/>
        <end position="395"/>
    </location>
</feature>
<protein>
    <recommendedName>
        <fullName evidence="6">Reticulon-like protein</fullName>
    </recommendedName>
</protein>
<dbReference type="Proteomes" id="UP001172457">
    <property type="component" value="Chromosome 5"/>
</dbReference>
<dbReference type="Pfam" id="PF02453">
    <property type="entry name" value="Reticulon"/>
    <property type="match status" value="1"/>
</dbReference>
<proteinExistence type="predicted"/>
<feature type="compositionally biased region" description="Basic residues" evidence="7">
    <location>
        <begin position="187"/>
        <end position="197"/>
    </location>
</feature>
<feature type="compositionally biased region" description="Low complexity" evidence="7">
    <location>
        <begin position="19"/>
        <end position="31"/>
    </location>
</feature>
<feature type="compositionally biased region" description="Basic and acidic residues" evidence="7">
    <location>
        <begin position="129"/>
        <end position="142"/>
    </location>
</feature>
<dbReference type="InterPro" id="IPR044647">
    <property type="entry name" value="RTNLB17/18/21"/>
</dbReference>
<evidence type="ECO:0000256" key="1">
    <source>
        <dbReference type="ARBA" id="ARBA00004477"/>
    </source>
</evidence>
<evidence type="ECO:0000256" key="6">
    <source>
        <dbReference type="RuleBase" id="RU363132"/>
    </source>
</evidence>
<accession>A0AA38TCB6</accession>
<dbReference type="PANTHER" id="PTHR46626:SF1">
    <property type="entry name" value="RETICULON-LIKE PROTEIN B21"/>
    <property type="match status" value="1"/>
</dbReference>
<keyword evidence="3 6" id="KW-0256">Endoplasmic reticulum</keyword>
<keyword evidence="2 6" id="KW-0812">Transmembrane</keyword>
<feature type="compositionally biased region" description="Polar residues" evidence="7">
    <location>
        <begin position="214"/>
        <end position="227"/>
    </location>
</feature>
<dbReference type="InterPro" id="IPR003388">
    <property type="entry name" value="Reticulon"/>
</dbReference>
<feature type="transmembrane region" description="Helical" evidence="6">
    <location>
        <begin position="484"/>
        <end position="504"/>
    </location>
</feature>
<evidence type="ECO:0000256" key="5">
    <source>
        <dbReference type="ARBA" id="ARBA00023136"/>
    </source>
</evidence>
<evidence type="ECO:0000256" key="2">
    <source>
        <dbReference type="ARBA" id="ARBA00022692"/>
    </source>
</evidence>
<evidence type="ECO:0000313" key="9">
    <source>
        <dbReference type="EMBL" id="KAJ9548757.1"/>
    </source>
</evidence>
<keyword evidence="4 6" id="KW-1133">Transmembrane helix</keyword>
<feature type="region of interest" description="Disordered" evidence="7">
    <location>
        <begin position="313"/>
        <end position="334"/>
    </location>
</feature>
<evidence type="ECO:0000259" key="8">
    <source>
        <dbReference type="PROSITE" id="PS50845"/>
    </source>
</evidence>
<feature type="domain" description="Reticulon" evidence="8">
    <location>
        <begin position="367"/>
        <end position="525"/>
    </location>
</feature>
<sequence>MVHHHQPSRTTITKPTAISSSQSHYQQSNSSMDLERKRVAANSPRNGVAMGSVWESRMKGSFKVFNGDDKNMNQTQEIEKPIESETSGEMEKVVLRSKQSSNGGVGIGKRKTWKSDGGSEGNPAQIPKTRSENKKMLGELSKELSVSMDGNGIKKSPVQMKKGRPEWNKEQSVSIDGIDKSPVQRIIKTRSLSKKGSRSSDSGDGIEKAKSLPTAGNQIGIESNNGIEETECENKDDDNEMKNDRSDSNQSLQELGIVVCEEKLMTDDYEENQENEEINEERSIVVVKEMEPISTTNKKKSLDVVIEEKKIHQRNERSTPISRTIRKQPPPVVNQPRIISKPQSKYFFCYEFPSQRVPRSHSKLQSFMDLIMWRDASKSALIFGFGTFSILSSSYTKDLNISFISVISYLGLIYLAAIFIFRSFIYRGVVEADNNNITDDDIEECVVGEEEAIWALKLFLPYINEFLLKIKALFSGDPATTMKLAVLLFILARCGSSITIWKMAKLGFFGVFTVPKICSSYSSQLTAFGTFWIRRFKDAWKSCSQKKAVVVGVFTLVWNLSSVVARTWAVFMLLVAFKYYQQSMMKDEDTEEEEVPMQPRNQNSWQEQRNAKIITPNESKKLRKRT</sequence>
<feature type="transmembrane region" description="Helical" evidence="6">
    <location>
        <begin position="401"/>
        <end position="421"/>
    </location>
</feature>
<name>A0AA38TCB6_9ASTR</name>
<feature type="region of interest" description="Disordered" evidence="7">
    <location>
        <begin position="1"/>
        <end position="37"/>
    </location>
</feature>
<keyword evidence="5 6" id="KW-0472">Membrane</keyword>
<feature type="compositionally biased region" description="Polar residues" evidence="7">
    <location>
        <begin position="599"/>
        <end position="608"/>
    </location>
</feature>
<gene>
    <name evidence="9" type="ORF">OSB04_021300</name>
</gene>
<reference evidence="9" key="1">
    <citation type="submission" date="2023-03" db="EMBL/GenBank/DDBJ databases">
        <title>Chromosome-scale reference genome and RAD-based genetic map of yellow starthistle (Centaurea solstitialis) reveal putative structural variation and QTLs associated with invader traits.</title>
        <authorList>
            <person name="Reatini B."/>
            <person name="Cang F.A."/>
            <person name="Jiang Q."/>
            <person name="Mckibben M.T.W."/>
            <person name="Barker M.S."/>
            <person name="Rieseberg L.H."/>
            <person name="Dlugosch K.M."/>
        </authorList>
    </citation>
    <scope>NUCLEOTIDE SEQUENCE</scope>
    <source>
        <strain evidence="9">CAN-66</strain>
        <tissue evidence="9">Leaf</tissue>
    </source>
</reference>
<evidence type="ECO:0000256" key="7">
    <source>
        <dbReference type="SAM" id="MobiDB-lite"/>
    </source>
</evidence>
<organism evidence="9 10">
    <name type="scientific">Centaurea solstitialis</name>
    <name type="common">yellow star-thistle</name>
    <dbReference type="NCBI Taxonomy" id="347529"/>
    <lineage>
        <taxon>Eukaryota</taxon>
        <taxon>Viridiplantae</taxon>
        <taxon>Streptophyta</taxon>
        <taxon>Embryophyta</taxon>
        <taxon>Tracheophyta</taxon>
        <taxon>Spermatophyta</taxon>
        <taxon>Magnoliopsida</taxon>
        <taxon>eudicotyledons</taxon>
        <taxon>Gunneridae</taxon>
        <taxon>Pentapetalae</taxon>
        <taxon>asterids</taxon>
        <taxon>campanulids</taxon>
        <taxon>Asterales</taxon>
        <taxon>Asteraceae</taxon>
        <taxon>Carduoideae</taxon>
        <taxon>Cardueae</taxon>
        <taxon>Centaureinae</taxon>
        <taxon>Centaurea</taxon>
    </lineage>
</organism>
<dbReference type="PROSITE" id="PS50845">
    <property type="entry name" value="RETICULON"/>
    <property type="match status" value="1"/>
</dbReference>
<feature type="region of interest" description="Disordered" evidence="7">
    <location>
        <begin position="590"/>
        <end position="626"/>
    </location>
</feature>
<feature type="region of interest" description="Disordered" evidence="7">
    <location>
        <begin position="96"/>
        <end position="254"/>
    </location>
</feature>
<keyword evidence="10" id="KW-1185">Reference proteome</keyword>
<dbReference type="GO" id="GO:0005789">
    <property type="term" value="C:endoplasmic reticulum membrane"/>
    <property type="evidence" value="ECO:0007669"/>
    <property type="project" value="UniProtKB-SubCell"/>
</dbReference>
<comment type="caution">
    <text evidence="9">The sequence shown here is derived from an EMBL/GenBank/DDBJ whole genome shotgun (WGS) entry which is preliminary data.</text>
</comment>
<evidence type="ECO:0000256" key="4">
    <source>
        <dbReference type="ARBA" id="ARBA00022989"/>
    </source>
</evidence>
<feature type="compositionally biased region" description="Acidic residues" evidence="7">
    <location>
        <begin position="228"/>
        <end position="239"/>
    </location>
</feature>
<evidence type="ECO:0000256" key="3">
    <source>
        <dbReference type="ARBA" id="ARBA00022824"/>
    </source>
</evidence>
<feature type="transmembrane region" description="Helical" evidence="6">
    <location>
        <begin position="556"/>
        <end position="577"/>
    </location>
</feature>
<feature type="compositionally biased region" description="Polar residues" evidence="7">
    <location>
        <begin position="8"/>
        <end position="18"/>
    </location>
</feature>
<dbReference type="AlphaFoldDB" id="A0AA38TCB6"/>
<comment type="subcellular location">
    <subcellularLocation>
        <location evidence="1 6">Endoplasmic reticulum membrane</location>
        <topology evidence="1 6">Multi-pass membrane protein</topology>
    </subcellularLocation>
</comment>
<dbReference type="PANTHER" id="PTHR46626">
    <property type="entry name" value="RETICULON-LIKE PROTEIN B17"/>
    <property type="match status" value="1"/>
</dbReference>